<accession>A0A382SYX1</accession>
<sequence>RAEGLSKKFIRPINKRVLLHTHDGMDEVGQNVADLLRLVPGLTLVDLVSEPGYTCGGSGADRSPALKQVARRKTVARAEADDVDVLVSLYHGCHGQLAGLQTEAKFEVLNWTDILVQALGQQPYDDVNKRYRMQSDWDMVLDEGEIFLKSNGIHMDREWLKGLLPDIFGQTEFKGGLEEFACRREAAE</sequence>
<proteinExistence type="predicted"/>
<evidence type="ECO:0008006" key="2">
    <source>
        <dbReference type="Google" id="ProtNLM"/>
    </source>
</evidence>
<dbReference type="EMBL" id="UINC01132645">
    <property type="protein sequence ID" value="SVD15086.1"/>
    <property type="molecule type" value="Genomic_DNA"/>
</dbReference>
<reference evidence="1" key="1">
    <citation type="submission" date="2018-05" db="EMBL/GenBank/DDBJ databases">
        <authorList>
            <person name="Lanie J.A."/>
            <person name="Ng W.-L."/>
            <person name="Kazmierczak K.M."/>
            <person name="Andrzejewski T.M."/>
            <person name="Davidsen T.M."/>
            <person name="Wayne K.J."/>
            <person name="Tettelin H."/>
            <person name="Glass J.I."/>
            <person name="Rusch D."/>
            <person name="Podicherti R."/>
            <person name="Tsui H.-C.T."/>
            <person name="Winkler M.E."/>
        </authorList>
    </citation>
    <scope>NUCLEOTIDE SEQUENCE</scope>
</reference>
<evidence type="ECO:0000313" key="1">
    <source>
        <dbReference type="EMBL" id="SVD15086.1"/>
    </source>
</evidence>
<dbReference type="AlphaFoldDB" id="A0A382SYX1"/>
<feature type="non-terminal residue" evidence="1">
    <location>
        <position position="1"/>
    </location>
</feature>
<gene>
    <name evidence="1" type="ORF">METZ01_LOCUS367940</name>
</gene>
<protein>
    <recommendedName>
        <fullName evidence="2">Cysteine-rich domain-containing protein</fullName>
    </recommendedName>
</protein>
<organism evidence="1">
    <name type="scientific">marine metagenome</name>
    <dbReference type="NCBI Taxonomy" id="408172"/>
    <lineage>
        <taxon>unclassified sequences</taxon>
        <taxon>metagenomes</taxon>
        <taxon>ecological metagenomes</taxon>
    </lineage>
</organism>
<name>A0A382SYX1_9ZZZZ</name>